<name>X1UC32_9ZZZZ</name>
<feature type="non-terminal residue" evidence="1">
    <location>
        <position position="253"/>
    </location>
</feature>
<sequence length="253" mass="29544">GIVISPLAPNAFNHYKFRYEGVTFEGDYSINKIKVIPRRKSQQLFSGYIYIVDDLWNIYSADLIQETFVGPYRIIQIYSPVEEFVWLPVSHNIEVDASVIGIKINVKFASSVKYSDITINEQLKHSVVFKEIEEKYTDTTTYQTPKEQEQLKSTRKIEKILNKEKMTTRDMIKLARLSKQESDKLEKKEEKTLEIEEKTTYEIEKDADKKDSIYWERIRPVPLTKDEIFGYKIRDSIELAVSGKADESDTTTD</sequence>
<dbReference type="InterPro" id="IPR043741">
    <property type="entry name" value="DUF5686"/>
</dbReference>
<organism evidence="1">
    <name type="scientific">marine sediment metagenome</name>
    <dbReference type="NCBI Taxonomy" id="412755"/>
    <lineage>
        <taxon>unclassified sequences</taxon>
        <taxon>metagenomes</taxon>
        <taxon>ecological metagenomes</taxon>
    </lineage>
</organism>
<dbReference type="Pfam" id="PF18939">
    <property type="entry name" value="DUF5686"/>
    <property type="match status" value="1"/>
</dbReference>
<dbReference type="EMBL" id="BARW01028675">
    <property type="protein sequence ID" value="GAJ15073.1"/>
    <property type="molecule type" value="Genomic_DNA"/>
</dbReference>
<proteinExistence type="predicted"/>
<feature type="non-terminal residue" evidence="1">
    <location>
        <position position="1"/>
    </location>
</feature>
<comment type="caution">
    <text evidence="1">The sequence shown here is derived from an EMBL/GenBank/DDBJ whole genome shotgun (WGS) entry which is preliminary data.</text>
</comment>
<reference evidence="1" key="1">
    <citation type="journal article" date="2014" name="Front. Microbiol.">
        <title>High frequency of phylogenetically diverse reductive dehalogenase-homologous genes in deep subseafloor sedimentary metagenomes.</title>
        <authorList>
            <person name="Kawai M."/>
            <person name="Futagami T."/>
            <person name="Toyoda A."/>
            <person name="Takaki Y."/>
            <person name="Nishi S."/>
            <person name="Hori S."/>
            <person name="Arai W."/>
            <person name="Tsubouchi T."/>
            <person name="Morono Y."/>
            <person name="Uchiyama I."/>
            <person name="Ito T."/>
            <person name="Fujiyama A."/>
            <person name="Inagaki F."/>
            <person name="Takami H."/>
        </authorList>
    </citation>
    <scope>NUCLEOTIDE SEQUENCE</scope>
    <source>
        <strain evidence="1">Expedition CK06-06</strain>
    </source>
</reference>
<evidence type="ECO:0000313" key="1">
    <source>
        <dbReference type="EMBL" id="GAJ15073.1"/>
    </source>
</evidence>
<gene>
    <name evidence="1" type="ORF">S12H4_46247</name>
</gene>
<accession>X1UC32</accession>
<dbReference type="AlphaFoldDB" id="X1UC32"/>
<protein>
    <submittedName>
        <fullName evidence="1">Uncharacterized protein</fullName>
    </submittedName>
</protein>